<dbReference type="Proteomes" id="UP000288587">
    <property type="component" value="Unassembled WGS sequence"/>
</dbReference>
<dbReference type="Gene3D" id="2.60.40.420">
    <property type="entry name" value="Cupredoxins - blue copper proteins"/>
    <property type="match status" value="1"/>
</dbReference>
<dbReference type="CDD" id="cd04221">
    <property type="entry name" value="MauL"/>
    <property type="match status" value="1"/>
</dbReference>
<comment type="subcellular location">
    <subcellularLocation>
        <location evidence="1">Periplasm</location>
    </subcellularLocation>
</comment>
<evidence type="ECO:0000256" key="1">
    <source>
        <dbReference type="ARBA" id="ARBA00004418"/>
    </source>
</evidence>
<proteinExistence type="predicted"/>
<dbReference type="GO" id="GO:0042597">
    <property type="term" value="C:periplasmic space"/>
    <property type="evidence" value="ECO:0007669"/>
    <property type="project" value="UniProtKB-SubCell"/>
</dbReference>
<gene>
    <name evidence="3" type="ORF">EOD73_07770</name>
</gene>
<evidence type="ECO:0000256" key="2">
    <source>
        <dbReference type="SAM" id="SignalP"/>
    </source>
</evidence>
<dbReference type="SUPFAM" id="SSF49503">
    <property type="entry name" value="Cupredoxins"/>
    <property type="match status" value="1"/>
</dbReference>
<dbReference type="RefSeq" id="WP_127682308.1">
    <property type="nucleotide sequence ID" value="NZ_SACM01000001.1"/>
</dbReference>
<comment type="caution">
    <text evidence="3">The sequence shown here is derived from an EMBL/GenBank/DDBJ whole genome shotgun (WGS) entry which is preliminary data.</text>
</comment>
<dbReference type="AlphaFoldDB" id="A0A3S2UZ61"/>
<dbReference type="PROSITE" id="PS51257">
    <property type="entry name" value="PROKAR_LIPOPROTEIN"/>
    <property type="match status" value="1"/>
</dbReference>
<organism evidence="3 4">
    <name type="scientific">Inhella crocodyli</name>
    <dbReference type="NCBI Taxonomy" id="2499851"/>
    <lineage>
        <taxon>Bacteria</taxon>
        <taxon>Pseudomonadati</taxon>
        <taxon>Pseudomonadota</taxon>
        <taxon>Betaproteobacteria</taxon>
        <taxon>Burkholderiales</taxon>
        <taxon>Sphaerotilaceae</taxon>
        <taxon>Inhella</taxon>
    </lineage>
</organism>
<dbReference type="InterPro" id="IPR008972">
    <property type="entry name" value="Cupredoxin"/>
</dbReference>
<feature type="signal peptide" evidence="2">
    <location>
        <begin position="1"/>
        <end position="25"/>
    </location>
</feature>
<evidence type="ECO:0000313" key="3">
    <source>
        <dbReference type="EMBL" id="RVT88854.1"/>
    </source>
</evidence>
<keyword evidence="2" id="KW-0732">Signal</keyword>
<name>A0A3S2UZ61_9BURK</name>
<evidence type="ECO:0000313" key="4">
    <source>
        <dbReference type="Proteomes" id="UP000288587"/>
    </source>
</evidence>
<keyword evidence="4" id="KW-1185">Reference proteome</keyword>
<accession>A0A3S2UZ61</accession>
<feature type="chain" id="PRO_5018534228" evidence="2">
    <location>
        <begin position="26"/>
        <end position="196"/>
    </location>
</feature>
<protein>
    <submittedName>
        <fullName evidence="3">Methylamine utilization protein</fullName>
    </submittedName>
</protein>
<dbReference type="OrthoDB" id="9772097at2"/>
<dbReference type="EMBL" id="SACM01000001">
    <property type="protein sequence ID" value="RVT88854.1"/>
    <property type="molecule type" value="Genomic_DNA"/>
</dbReference>
<reference evidence="3 4" key="1">
    <citation type="submission" date="2019-01" db="EMBL/GenBank/DDBJ databases">
        <authorList>
            <person name="Chen W.-M."/>
        </authorList>
    </citation>
    <scope>NUCLEOTIDE SEQUENCE [LARGE SCALE GENOMIC DNA]</scope>
    <source>
        <strain evidence="3 4">CCP-18</strain>
    </source>
</reference>
<sequence length="196" mass="20960">MGARRVARAVLGALGLALGAQACLAAPLVVQLRDRQGAPVAGAVVGLERAGEPKLAKAGTQAEMGQRDRQFEPRLLVVQTGTEVHFPNHDKVRHHVYSFSPTKPFELKLYLGKAAPPVKFDKSGVVATGCNIHDQMSATIVVLDTPNFAISDAQGRVRFEQGGQVLRAWHPKLPDAALLAQPAKPEGGTLEWVLPL</sequence>
<dbReference type="InterPro" id="IPR034242">
    <property type="entry name" value="MauL"/>
</dbReference>